<dbReference type="PROSITE" id="PS51257">
    <property type="entry name" value="PROKAR_LIPOPROTEIN"/>
    <property type="match status" value="1"/>
</dbReference>
<dbReference type="KEGG" id="tbe:Trebr_0973"/>
<dbReference type="Proteomes" id="UP000006546">
    <property type="component" value="Chromosome"/>
</dbReference>
<protein>
    <submittedName>
        <fullName evidence="1">Uncharacterized protein</fullName>
    </submittedName>
</protein>
<dbReference type="EMBL" id="CP002696">
    <property type="protein sequence ID" value="AEE16409.1"/>
    <property type="molecule type" value="Genomic_DNA"/>
</dbReference>
<dbReference type="OrthoDB" id="357768at2"/>
<dbReference type="RefSeq" id="WP_013758128.1">
    <property type="nucleotide sequence ID" value="NC_015500.1"/>
</dbReference>
<reference evidence="2" key="1">
    <citation type="submission" date="2011-04" db="EMBL/GenBank/DDBJ databases">
        <title>The complete genome of Treponema brennaborense DSM 12168.</title>
        <authorList>
            <person name="Lucas S."/>
            <person name="Han J."/>
            <person name="Lapidus A."/>
            <person name="Bruce D."/>
            <person name="Goodwin L."/>
            <person name="Pitluck S."/>
            <person name="Peters L."/>
            <person name="Kyrpides N."/>
            <person name="Mavromatis K."/>
            <person name="Ivanova N."/>
            <person name="Mikhailova N."/>
            <person name="Pagani I."/>
            <person name="Teshima H."/>
            <person name="Detter J.C."/>
            <person name="Tapia R."/>
            <person name="Han C."/>
            <person name="Land M."/>
            <person name="Hauser L."/>
            <person name="Markowitz V."/>
            <person name="Cheng J.-F."/>
            <person name="Hugenholtz P."/>
            <person name="Woyke T."/>
            <person name="Wu D."/>
            <person name="Gronow S."/>
            <person name="Wellnitz S."/>
            <person name="Brambilla E."/>
            <person name="Klenk H.-P."/>
            <person name="Eisen J.A."/>
        </authorList>
    </citation>
    <scope>NUCLEOTIDE SEQUENCE [LARGE SCALE GENOMIC DNA]</scope>
    <source>
        <strain evidence="2">DSM 12168 / CIP 105900 / DD5/3</strain>
    </source>
</reference>
<dbReference type="STRING" id="906968.Trebr_0973"/>
<accession>F4LJL4</accession>
<keyword evidence="2" id="KW-1185">Reference proteome</keyword>
<proteinExistence type="predicted"/>
<dbReference type="AlphaFoldDB" id="F4LJL4"/>
<gene>
    <name evidence="1" type="ordered locus">Trebr_0973</name>
</gene>
<dbReference type="eggNOG" id="ENOG5032GJQ">
    <property type="taxonomic scope" value="Bacteria"/>
</dbReference>
<evidence type="ECO:0000313" key="2">
    <source>
        <dbReference type="Proteomes" id="UP000006546"/>
    </source>
</evidence>
<sequence length="386" mass="41364">MKRFLRSERARPASFPFFCFAFACARGRAIPFLCAAAVIVLLSVPFAAAQTPRESAAGSVPQLLAGVWENETRLLVFGSAVDIAPAAAGERMAESGESAVDIAPAAAVGNAAARAPAGIPLTVVLKLFYGWYYDRAAESGGAAGSASGTAVLPERDRNDAVSAAAEVISVSFEPLIPETAESGAWNMTVQYPGQKQPVSIPIAVFGGSLYLDFMISQLPAEFTGDVFWKAASNTTAISLNVPTVSTEVYSLYRSGAAAYRVRYWLTDMSYDETAFAVLNDGSTSVSFPKHLRIGSAVYTCVPGRGTQVRNAEKIPYDGSRYVLSADGRICVSAAPYAILSTVEDLYAAVEEANRRRKPPRQPPLPDSDLDFHYEIIEELRKYAIGR</sequence>
<evidence type="ECO:0000313" key="1">
    <source>
        <dbReference type="EMBL" id="AEE16409.1"/>
    </source>
</evidence>
<name>F4LJL4_TREBD</name>
<dbReference type="HOGENOM" id="CLU_767139_0_0_12"/>
<organism evidence="1 2">
    <name type="scientific">Treponema brennaborense (strain DSM 12168 / CIP 105900 / DD5/3)</name>
    <dbReference type="NCBI Taxonomy" id="906968"/>
    <lineage>
        <taxon>Bacteria</taxon>
        <taxon>Pseudomonadati</taxon>
        <taxon>Spirochaetota</taxon>
        <taxon>Spirochaetia</taxon>
        <taxon>Spirochaetales</taxon>
        <taxon>Treponemataceae</taxon>
        <taxon>Treponema</taxon>
    </lineage>
</organism>